<keyword evidence="2" id="KW-0285">Flavoprotein</keyword>
<keyword evidence="5" id="KW-0812">Transmembrane</keyword>
<sequence length="594" mass="66899">MSNVSYSQFVCVGAGFSGIALGATLKRWYGIDNVRFFERHADLGGTWFINTYPGCACDVPVILYSFSFAPNANWSRTLPSSAELWAYLKRVADEYDLTSKMTFGADVIRCEWRQDSNRWRLQVRDVKSGAVFHHESRFLFCAGGVLVRPKVPDLPGLSSFAGTVLHASQWSNDVQINDKKVVVVGNGCTAAQIIPTIIHRTRHLSQFIRSKQWYLPPIDINDKKVVVVGNGCTAAQIIPTIIHRTRHLSQFIRSKQWYLPPIDVAISDFTRWLFAHVPGILFLARFWAFCNYEDHLRGFYMTEAGARYRSRQKGAAVGYMKRAAPEKYHHLIIPDFEIGCKRRIFDSGYLRSLHAPNISLSDEPIVEVLPDAVRTRDGTLTPADVIILATGFVTNQFLHGVDLVGRGGVTLDKHWSKYGGPEAYNCVALNQFPNMFMILGPNTVTGHTSTIMAIENGVNYALRVIKPVLDDDNGVVEIKPGAEARYSREMQQALRKTVWFSGCHSWYNHEGPDGKTWNAMTYPRTQWDYWYQCLFPAHRDWSYVNATPTRTLLRSGVLVLVGLAVAAVGVWLAVEKRGPLVGRGFSYVRPHSQA</sequence>
<dbReference type="InterPro" id="IPR020946">
    <property type="entry name" value="Flavin_mOase-like"/>
</dbReference>
<dbReference type="GO" id="GO:0004499">
    <property type="term" value="F:N,N-dimethylaniline monooxygenase activity"/>
    <property type="evidence" value="ECO:0007669"/>
    <property type="project" value="InterPro"/>
</dbReference>
<comment type="similarity">
    <text evidence="1">Belongs to the FAD-binding monooxygenase family.</text>
</comment>
<dbReference type="GO" id="GO:0050661">
    <property type="term" value="F:NADP binding"/>
    <property type="evidence" value="ECO:0007669"/>
    <property type="project" value="InterPro"/>
</dbReference>
<evidence type="ECO:0000256" key="2">
    <source>
        <dbReference type="ARBA" id="ARBA00022630"/>
    </source>
</evidence>
<evidence type="ECO:0000256" key="3">
    <source>
        <dbReference type="ARBA" id="ARBA00022827"/>
    </source>
</evidence>
<name>A0A367L539_9HYPO</name>
<dbReference type="PANTHER" id="PTHR42877:SF10">
    <property type="entry name" value="L-ORNITHINE N(5)-OXYGENASE"/>
    <property type="match status" value="1"/>
</dbReference>
<dbReference type="InterPro" id="IPR051209">
    <property type="entry name" value="FAD-bind_Monooxygenase_sf"/>
</dbReference>
<comment type="caution">
    <text evidence="6">The sequence shown here is derived from an EMBL/GenBank/DDBJ whole genome shotgun (WGS) entry which is preliminary data.</text>
</comment>
<dbReference type="EMBL" id="LKCN02000014">
    <property type="protein sequence ID" value="RCI09534.1"/>
    <property type="molecule type" value="Genomic_DNA"/>
</dbReference>
<evidence type="ECO:0000256" key="4">
    <source>
        <dbReference type="ARBA" id="ARBA00023002"/>
    </source>
</evidence>
<dbReference type="OrthoDB" id="74360at2759"/>
<dbReference type="Pfam" id="PF00743">
    <property type="entry name" value="FMO-like"/>
    <property type="match status" value="1"/>
</dbReference>
<dbReference type="Gene3D" id="3.50.50.60">
    <property type="entry name" value="FAD/NAD(P)-binding domain"/>
    <property type="match status" value="3"/>
</dbReference>
<feature type="transmembrane region" description="Helical" evidence="5">
    <location>
        <begin position="552"/>
        <end position="574"/>
    </location>
</feature>
<keyword evidence="5" id="KW-1133">Transmembrane helix</keyword>
<dbReference type="GO" id="GO:0050660">
    <property type="term" value="F:flavin adenine dinucleotide binding"/>
    <property type="evidence" value="ECO:0007669"/>
    <property type="project" value="InterPro"/>
</dbReference>
<dbReference type="InterPro" id="IPR036188">
    <property type="entry name" value="FAD/NAD-bd_sf"/>
</dbReference>
<dbReference type="SUPFAM" id="SSF51905">
    <property type="entry name" value="FAD/NAD(P)-binding domain"/>
    <property type="match status" value="3"/>
</dbReference>
<dbReference type="AlphaFoldDB" id="A0A367L539"/>
<keyword evidence="3" id="KW-0274">FAD</keyword>
<dbReference type="PANTHER" id="PTHR42877">
    <property type="entry name" value="L-ORNITHINE N(5)-MONOOXYGENASE-RELATED"/>
    <property type="match status" value="1"/>
</dbReference>
<evidence type="ECO:0000256" key="5">
    <source>
        <dbReference type="SAM" id="Phobius"/>
    </source>
</evidence>
<proteinExistence type="inferred from homology"/>
<dbReference type="STRING" id="1330021.A0A367L539"/>
<evidence type="ECO:0000256" key="1">
    <source>
        <dbReference type="ARBA" id="ARBA00010139"/>
    </source>
</evidence>
<accession>A0A367L539</accession>
<evidence type="ECO:0000313" key="6">
    <source>
        <dbReference type="EMBL" id="RCI09534.1"/>
    </source>
</evidence>
<evidence type="ECO:0000313" key="7">
    <source>
        <dbReference type="Proteomes" id="UP000253664"/>
    </source>
</evidence>
<keyword evidence="7" id="KW-1185">Reference proteome</keyword>
<dbReference type="Proteomes" id="UP000253664">
    <property type="component" value="Unassembled WGS sequence"/>
</dbReference>
<keyword evidence="5" id="KW-0472">Membrane</keyword>
<organism evidence="6 7">
    <name type="scientific">Ophiocordyceps polyrhachis-furcata BCC 54312</name>
    <dbReference type="NCBI Taxonomy" id="1330021"/>
    <lineage>
        <taxon>Eukaryota</taxon>
        <taxon>Fungi</taxon>
        <taxon>Dikarya</taxon>
        <taxon>Ascomycota</taxon>
        <taxon>Pezizomycotina</taxon>
        <taxon>Sordariomycetes</taxon>
        <taxon>Hypocreomycetidae</taxon>
        <taxon>Hypocreales</taxon>
        <taxon>Ophiocordycipitaceae</taxon>
        <taxon>Ophiocordyceps</taxon>
    </lineage>
</organism>
<reference evidence="6 7" key="1">
    <citation type="journal article" date="2015" name="BMC Genomics">
        <title>Insights from the genome of Ophiocordyceps polyrhachis-furcata to pathogenicity and host specificity in insect fungi.</title>
        <authorList>
            <person name="Wichadakul D."/>
            <person name="Kobmoo N."/>
            <person name="Ingsriswang S."/>
            <person name="Tangphatsornruang S."/>
            <person name="Chantasingh D."/>
            <person name="Luangsa-ard J.J."/>
            <person name="Eurwilaichitr L."/>
        </authorList>
    </citation>
    <scope>NUCLEOTIDE SEQUENCE [LARGE SCALE GENOMIC DNA]</scope>
    <source>
        <strain evidence="6 7">BCC 54312</strain>
    </source>
</reference>
<protein>
    <submittedName>
        <fullName evidence="6">Uncharacterized protein</fullName>
    </submittedName>
</protein>
<keyword evidence="4" id="KW-0560">Oxidoreductase</keyword>
<gene>
    <name evidence="6" type="ORF">L249_3927</name>
</gene>